<evidence type="ECO:0000313" key="2">
    <source>
        <dbReference type="EMBL" id="SOZ37965.1"/>
    </source>
</evidence>
<keyword evidence="5" id="KW-1185">Reference proteome</keyword>
<dbReference type="Proteomes" id="UP000256710">
    <property type="component" value="Unassembled WGS sequence"/>
</dbReference>
<reference evidence="4 5" key="1">
    <citation type="submission" date="2018-01" db="EMBL/GenBank/DDBJ databases">
        <authorList>
            <person name="Clerissi C."/>
        </authorList>
    </citation>
    <scope>NUCLEOTIDE SEQUENCE [LARGE SCALE GENOMIC DNA]</scope>
    <source>
        <strain evidence="2">Cupriavidus taiwanensis STM 6082</strain>
        <strain evidence="3">Cupriavidus taiwanensis STM 6160</strain>
        <plasmid evidence="3">II</plasmid>
        <plasmid evidence="4">ii</plasmid>
    </source>
</reference>
<organism evidence="3 4">
    <name type="scientific">Cupriavidus neocaledonicus</name>
    <dbReference type="NCBI Taxonomy" id="1040979"/>
    <lineage>
        <taxon>Bacteria</taxon>
        <taxon>Pseudomonadati</taxon>
        <taxon>Pseudomonadota</taxon>
        <taxon>Betaproteobacteria</taxon>
        <taxon>Burkholderiales</taxon>
        <taxon>Burkholderiaceae</taxon>
        <taxon>Cupriavidus</taxon>
    </lineage>
</organism>
<gene>
    <name evidence="2" type="ORF">CBM2605_B10182</name>
    <name evidence="3" type="ORF">CBM2607_MP21847</name>
</gene>
<geneLocation type="plasmid" evidence="3">
    <name>II</name>
</geneLocation>
<evidence type="ECO:0000256" key="1">
    <source>
        <dbReference type="SAM" id="MobiDB-lite"/>
    </source>
</evidence>
<keyword evidence="3" id="KW-0614">Plasmid</keyword>
<evidence type="ECO:0000313" key="3">
    <source>
        <dbReference type="EMBL" id="SPD61183.1"/>
    </source>
</evidence>
<feature type="region of interest" description="Disordered" evidence="1">
    <location>
        <begin position="48"/>
        <end position="67"/>
    </location>
</feature>
<evidence type="ECO:0000313" key="5">
    <source>
        <dbReference type="Proteomes" id="UP000256710"/>
    </source>
</evidence>
<dbReference type="AlphaFoldDB" id="A0A375HUT1"/>
<protein>
    <submittedName>
        <fullName evidence="3">Uncharacterized protein</fullName>
    </submittedName>
</protein>
<dbReference type="EMBL" id="OFTC01000032">
    <property type="protein sequence ID" value="SOZ37965.1"/>
    <property type="molecule type" value="Genomic_DNA"/>
</dbReference>
<name>A0A375HUT1_9BURK</name>
<evidence type="ECO:0000313" key="4">
    <source>
        <dbReference type="Proteomes" id="UP000255168"/>
    </source>
</evidence>
<sequence length="67" mass="7301">MEGVLFCTFCFAKTQTGCWFAPLSRLRERGGGEGRISLCQRVDFVATPGPHPNPLPQAGEGVHKRQG</sequence>
<dbReference type="Proteomes" id="UP000255168">
    <property type="component" value="Plasmid II"/>
</dbReference>
<dbReference type="EMBL" id="LT984807">
    <property type="protein sequence ID" value="SPD61183.1"/>
    <property type="molecule type" value="Genomic_DNA"/>
</dbReference>
<geneLocation type="plasmid" evidence="4">
    <name>ii</name>
</geneLocation>
<proteinExistence type="predicted"/>
<accession>A0A375HUT1</accession>